<evidence type="ECO:0000256" key="1">
    <source>
        <dbReference type="SAM" id="SignalP"/>
    </source>
</evidence>
<dbReference type="RefSeq" id="WP_183593300.1">
    <property type="nucleotide sequence ID" value="NZ_JACHWR010000002.1"/>
</dbReference>
<dbReference type="Proteomes" id="UP000589626">
    <property type="component" value="Unassembled WGS sequence"/>
</dbReference>
<sequence>MPSRSFLLTPTLAVALLAPLAPAASAIDADLDPPIIGFGVPTAAYDVWHTDTVTVQVDVSDPGGTGVRSVEYLLTGASERAGTLPIDGGPVEISAEGHTTMYVTAFDDADQRADGVLQVGIDRTPPIISVSSPQDGIQVERGSEVPIHFSCTDDHSGINGCAGPRVLDTTTLGRHAAILTARDRVGREQTRAISYEVVPPRFAVSGAVAVAGEPQVGQLLRVDLPRLTPAATFGYQWLADGAAIPGATAASYRIMPTDVGRRLSVTITGTAPEYQPWAETSAATTAVQKASSRLRVRARSLPGRTARLDISVTAAGTTASGRVVVTRGGRTVGQGRLDRSGDLRLVLRRQSTGRTVYVVRYAGSAGVEGDTARARLTIRPS</sequence>
<dbReference type="Gene3D" id="2.60.40.2700">
    <property type="match status" value="1"/>
</dbReference>
<keyword evidence="3" id="KW-1185">Reference proteome</keyword>
<proteinExistence type="predicted"/>
<keyword evidence="1" id="KW-0732">Signal</keyword>
<evidence type="ECO:0000313" key="2">
    <source>
        <dbReference type="EMBL" id="MBB3043481.1"/>
    </source>
</evidence>
<feature type="chain" id="PRO_5039520357" description="Ig-like domain-containing protein" evidence="1">
    <location>
        <begin position="27"/>
        <end position="381"/>
    </location>
</feature>
<comment type="caution">
    <text evidence="2">The sequence shown here is derived from an EMBL/GenBank/DDBJ whole genome shotgun (WGS) entry which is preliminary data.</text>
</comment>
<feature type="signal peptide" evidence="1">
    <location>
        <begin position="1"/>
        <end position="26"/>
    </location>
</feature>
<protein>
    <recommendedName>
        <fullName evidence="4">Ig-like domain-containing protein</fullName>
    </recommendedName>
</protein>
<dbReference type="EMBL" id="JACHWR010000002">
    <property type="protein sequence ID" value="MBB3043481.1"/>
    <property type="molecule type" value="Genomic_DNA"/>
</dbReference>
<organism evidence="2 3">
    <name type="scientific">Nocardioides soli</name>
    <dbReference type="NCBI Taxonomy" id="1036020"/>
    <lineage>
        <taxon>Bacteria</taxon>
        <taxon>Bacillati</taxon>
        <taxon>Actinomycetota</taxon>
        <taxon>Actinomycetes</taxon>
        <taxon>Propionibacteriales</taxon>
        <taxon>Nocardioidaceae</taxon>
        <taxon>Nocardioides</taxon>
    </lineage>
</organism>
<dbReference type="AlphaFoldDB" id="A0A7W4VX74"/>
<name>A0A7W4VX74_9ACTN</name>
<accession>A0A7W4VX74</accession>
<evidence type="ECO:0000313" key="3">
    <source>
        <dbReference type="Proteomes" id="UP000589626"/>
    </source>
</evidence>
<reference evidence="2 3" key="1">
    <citation type="submission" date="2020-08" db="EMBL/GenBank/DDBJ databases">
        <title>Sequencing the genomes of 1000 actinobacteria strains.</title>
        <authorList>
            <person name="Klenk H.-P."/>
        </authorList>
    </citation>
    <scope>NUCLEOTIDE SEQUENCE [LARGE SCALE GENOMIC DNA]</scope>
    <source>
        <strain evidence="2 3">DSM 105498</strain>
    </source>
</reference>
<evidence type="ECO:0008006" key="4">
    <source>
        <dbReference type="Google" id="ProtNLM"/>
    </source>
</evidence>
<gene>
    <name evidence="2" type="ORF">FHU40_003299</name>
</gene>